<evidence type="ECO:0000313" key="2">
    <source>
        <dbReference type="EMBL" id="GGX27663.1"/>
    </source>
</evidence>
<proteinExistence type="predicted"/>
<reference evidence="3" key="1">
    <citation type="journal article" date="2019" name="Int. J. Syst. Evol. Microbiol.">
        <title>The Global Catalogue of Microorganisms (GCM) 10K type strain sequencing project: providing services to taxonomists for standard genome sequencing and annotation.</title>
        <authorList>
            <consortium name="The Broad Institute Genomics Platform"/>
            <consortium name="The Broad Institute Genome Sequencing Center for Infectious Disease"/>
            <person name="Wu L."/>
            <person name="Ma J."/>
        </authorList>
    </citation>
    <scope>NUCLEOTIDE SEQUENCE [LARGE SCALE GENOMIC DNA]</scope>
    <source>
        <strain evidence="3">JCM 4866</strain>
    </source>
</reference>
<sequence>MTEDVSTVRTRVESMPPGQTRTGSEAWIDWAAANEERLDPLSTPPRPPDIPEPRADDLKPFLRHWSPYGPDTTPALTLDRVSRNVTAEKRRGGPANRAAASLTTPSRRPRPHR</sequence>
<gene>
    <name evidence="2" type="ORF">GCM10010383_67910</name>
</gene>
<comment type="caution">
    <text evidence="2">The sequence shown here is derived from an EMBL/GenBank/DDBJ whole genome shotgun (WGS) entry which is preliminary data.</text>
</comment>
<keyword evidence="3" id="KW-1185">Reference proteome</keyword>
<name>A0ABQ2XQS7_9ACTN</name>
<feature type="compositionally biased region" description="Basic and acidic residues" evidence="1">
    <location>
        <begin position="49"/>
        <end position="60"/>
    </location>
</feature>
<organism evidence="2 3">
    <name type="scientific">Streptomyces lomondensis</name>
    <dbReference type="NCBI Taxonomy" id="68229"/>
    <lineage>
        <taxon>Bacteria</taxon>
        <taxon>Bacillati</taxon>
        <taxon>Actinomycetota</taxon>
        <taxon>Actinomycetes</taxon>
        <taxon>Kitasatosporales</taxon>
        <taxon>Streptomycetaceae</taxon>
        <taxon>Streptomyces</taxon>
    </lineage>
</organism>
<feature type="compositionally biased region" description="Basic and acidic residues" evidence="1">
    <location>
        <begin position="80"/>
        <end position="91"/>
    </location>
</feature>
<dbReference type="Proteomes" id="UP000617743">
    <property type="component" value="Unassembled WGS sequence"/>
</dbReference>
<evidence type="ECO:0000256" key="1">
    <source>
        <dbReference type="SAM" id="MobiDB-lite"/>
    </source>
</evidence>
<feature type="region of interest" description="Disordered" evidence="1">
    <location>
        <begin position="1"/>
        <end position="113"/>
    </location>
</feature>
<protein>
    <submittedName>
        <fullName evidence="2">Uncharacterized protein</fullName>
    </submittedName>
</protein>
<dbReference type="EMBL" id="BMWC01000013">
    <property type="protein sequence ID" value="GGX27663.1"/>
    <property type="molecule type" value="Genomic_DNA"/>
</dbReference>
<accession>A0ABQ2XQS7</accession>
<evidence type="ECO:0000313" key="3">
    <source>
        <dbReference type="Proteomes" id="UP000617743"/>
    </source>
</evidence>